<reference evidence="2 3" key="1">
    <citation type="journal article" date="2023" name="BMC Biol.">
        <title>The compact genome of the sponge Oopsacas minuta (Hexactinellida) is lacking key metazoan core genes.</title>
        <authorList>
            <person name="Santini S."/>
            <person name="Schenkelaars Q."/>
            <person name="Jourda C."/>
            <person name="Duchesne M."/>
            <person name="Belahbib H."/>
            <person name="Rocher C."/>
            <person name="Selva M."/>
            <person name="Riesgo A."/>
            <person name="Vervoort M."/>
            <person name="Leys S.P."/>
            <person name="Kodjabachian L."/>
            <person name="Le Bivic A."/>
            <person name="Borchiellini C."/>
            <person name="Claverie J.M."/>
            <person name="Renard E."/>
        </authorList>
    </citation>
    <scope>NUCLEOTIDE SEQUENCE [LARGE SCALE GENOMIC DNA]</scope>
    <source>
        <strain evidence="2">SPO-2</strain>
    </source>
</reference>
<dbReference type="Proteomes" id="UP001165289">
    <property type="component" value="Unassembled WGS sequence"/>
</dbReference>
<dbReference type="Pfam" id="PF14291">
    <property type="entry name" value="DUF4371"/>
    <property type="match status" value="1"/>
</dbReference>
<accession>A0AAV7KPA5</accession>
<protein>
    <submittedName>
        <fullName evidence="2">Zinc finger MYM-type protein 1-like</fullName>
    </submittedName>
</protein>
<feature type="domain" description="DUF4371" evidence="1">
    <location>
        <begin position="2"/>
        <end position="135"/>
    </location>
</feature>
<dbReference type="AlphaFoldDB" id="A0AAV7KPA5"/>
<dbReference type="PANTHER" id="PTHR45749">
    <property type="match status" value="1"/>
</dbReference>
<dbReference type="PANTHER" id="PTHR45749:SF26">
    <property type="entry name" value="ZINC FINGER MYM-TYPE PROTEIN 1-LIKE"/>
    <property type="match status" value="1"/>
</dbReference>
<evidence type="ECO:0000313" key="2">
    <source>
        <dbReference type="EMBL" id="KAI6661489.1"/>
    </source>
</evidence>
<dbReference type="EMBL" id="JAKMXF010000011">
    <property type="protein sequence ID" value="KAI6661489.1"/>
    <property type="molecule type" value="Genomic_DNA"/>
</dbReference>
<comment type="caution">
    <text evidence="2">The sequence shown here is derived from an EMBL/GenBank/DDBJ whole genome shotgun (WGS) entry which is preliminary data.</text>
</comment>
<evidence type="ECO:0000259" key="1">
    <source>
        <dbReference type="Pfam" id="PF14291"/>
    </source>
</evidence>
<gene>
    <name evidence="2" type="ORF">LOD99_13362</name>
</gene>
<proteinExistence type="predicted"/>
<keyword evidence="3" id="KW-1185">Reference proteome</keyword>
<organism evidence="2 3">
    <name type="scientific">Oopsacas minuta</name>
    <dbReference type="NCBI Taxonomy" id="111878"/>
    <lineage>
        <taxon>Eukaryota</taxon>
        <taxon>Metazoa</taxon>
        <taxon>Porifera</taxon>
        <taxon>Hexactinellida</taxon>
        <taxon>Hexasterophora</taxon>
        <taxon>Lyssacinosida</taxon>
        <taxon>Leucopsacidae</taxon>
        <taxon>Oopsacas</taxon>
    </lineage>
</organism>
<evidence type="ECO:0000313" key="3">
    <source>
        <dbReference type="Proteomes" id="UP001165289"/>
    </source>
</evidence>
<name>A0AAV7KPA5_9METZ</name>
<sequence length="149" mass="17054">MAYRGHDEDSESLNKGKWKEFSKLMLLTNKHFKDLHSSITATHETYDYTSKRSCNEMIQALEDEVRHAIRSEIEASKMFAMLIDECKDSAGHEELSICFRYLDTNMVIIEGFYSLTRLVETHADGILQKGAIPTLNEVGLTSKLLLHIN</sequence>
<dbReference type="InterPro" id="IPR025398">
    <property type="entry name" value="DUF4371"/>
</dbReference>